<gene>
    <name evidence="1" type="ORF">WG68_13835</name>
</gene>
<dbReference type="STRING" id="336831.WG68_13835"/>
<accession>A0A0M2V5H3</accession>
<sequence length="196" mass="22372">MSSWANSVSTELRSQQQTSMQTAKVRSAAVNQSFQSDVWFHSIDISLARDDNSNGYFHQLYVEFDADTDRAYRQVFAEFSLTPDFGREHVYYTSSVFELFRQSSNDWLAVETDLQHRYPANFYLLTIRIFDANSGYLLAEASGYDLSALDALPLEDYQRDQVPTYSRVEVSAGGTGIAMLLGLCWLLIRRQEQVIG</sequence>
<proteinExistence type="predicted"/>
<dbReference type="AlphaFoldDB" id="A0A0M2V5H3"/>
<organism evidence="1 2">
    <name type="scientific">Arsukibacterium ikkense</name>
    <dbReference type="NCBI Taxonomy" id="336831"/>
    <lineage>
        <taxon>Bacteria</taxon>
        <taxon>Pseudomonadati</taxon>
        <taxon>Pseudomonadota</taxon>
        <taxon>Gammaproteobacteria</taxon>
        <taxon>Chromatiales</taxon>
        <taxon>Chromatiaceae</taxon>
        <taxon>Arsukibacterium</taxon>
    </lineage>
</organism>
<dbReference type="Proteomes" id="UP000034228">
    <property type="component" value="Unassembled WGS sequence"/>
</dbReference>
<dbReference type="NCBIfam" id="NF038116">
    <property type="entry name" value="Sden1266_dom"/>
    <property type="match status" value="1"/>
</dbReference>
<reference evidence="1 2" key="1">
    <citation type="submission" date="2015-03" db="EMBL/GenBank/DDBJ databases">
        <title>Draft genome sequences of two protease-producing strains of Arsukibacterium isolated from two cold and alkaline environments.</title>
        <authorList>
            <person name="Lylloff J.E."/>
            <person name="Skov L.B."/>
            <person name="Jepsen M."/>
            <person name="Hallin P.F."/>
            <person name="Sorensen S.J."/>
            <person name="Stougaard P."/>
            <person name="Glaring M.A."/>
        </authorList>
    </citation>
    <scope>NUCLEOTIDE SEQUENCE [LARGE SCALE GENOMIC DNA]</scope>
    <source>
        <strain evidence="1 2">GCM72</strain>
    </source>
</reference>
<evidence type="ECO:0000313" key="2">
    <source>
        <dbReference type="Proteomes" id="UP000034228"/>
    </source>
</evidence>
<evidence type="ECO:0000313" key="1">
    <source>
        <dbReference type="EMBL" id="KKO44900.1"/>
    </source>
</evidence>
<protein>
    <recommendedName>
        <fullName evidence="3">GlyGly-CTERM sorting domain-containing protein</fullName>
    </recommendedName>
</protein>
<name>A0A0M2V5H3_9GAMM</name>
<dbReference type="PATRIC" id="fig|336831.14.peg.3538"/>
<keyword evidence="2" id="KW-1185">Reference proteome</keyword>
<comment type="caution">
    <text evidence="1">The sequence shown here is derived from an EMBL/GenBank/DDBJ whole genome shotgun (WGS) entry which is preliminary data.</text>
</comment>
<evidence type="ECO:0008006" key="3">
    <source>
        <dbReference type="Google" id="ProtNLM"/>
    </source>
</evidence>
<dbReference type="EMBL" id="LAHO01000013">
    <property type="protein sequence ID" value="KKO44900.1"/>
    <property type="molecule type" value="Genomic_DNA"/>
</dbReference>